<dbReference type="PANTHER" id="PTHR47481">
    <property type="match status" value="1"/>
</dbReference>
<evidence type="ECO:0000256" key="1">
    <source>
        <dbReference type="SAM" id="MobiDB-lite"/>
    </source>
</evidence>
<gene>
    <name evidence="2" type="ORF">SFRICE_011375</name>
</gene>
<protein>
    <submittedName>
        <fullName evidence="2">SFRICE_011375</fullName>
    </submittedName>
</protein>
<accession>A0A2H1V043</accession>
<reference evidence="2" key="1">
    <citation type="submission" date="2016-07" db="EMBL/GenBank/DDBJ databases">
        <authorList>
            <person name="Bretaudeau A."/>
        </authorList>
    </citation>
    <scope>NUCLEOTIDE SEQUENCE</scope>
    <source>
        <strain evidence="2">Rice</strain>
        <tissue evidence="2">Whole body</tissue>
    </source>
</reference>
<dbReference type="AlphaFoldDB" id="A0A2H1V043"/>
<name>A0A2H1V043_SPOFR</name>
<organism evidence="2">
    <name type="scientific">Spodoptera frugiperda</name>
    <name type="common">Fall armyworm</name>
    <dbReference type="NCBI Taxonomy" id="7108"/>
    <lineage>
        <taxon>Eukaryota</taxon>
        <taxon>Metazoa</taxon>
        <taxon>Ecdysozoa</taxon>
        <taxon>Arthropoda</taxon>
        <taxon>Hexapoda</taxon>
        <taxon>Insecta</taxon>
        <taxon>Pterygota</taxon>
        <taxon>Neoptera</taxon>
        <taxon>Endopterygota</taxon>
        <taxon>Lepidoptera</taxon>
        <taxon>Glossata</taxon>
        <taxon>Ditrysia</taxon>
        <taxon>Noctuoidea</taxon>
        <taxon>Noctuidae</taxon>
        <taxon>Amphipyrinae</taxon>
        <taxon>Spodoptera</taxon>
    </lineage>
</organism>
<dbReference type="EMBL" id="ODYU01000075">
    <property type="protein sequence ID" value="SOQ34223.1"/>
    <property type="molecule type" value="Genomic_DNA"/>
</dbReference>
<evidence type="ECO:0000313" key="2">
    <source>
        <dbReference type="EMBL" id="SOQ34223.1"/>
    </source>
</evidence>
<dbReference type="Pfam" id="PF14223">
    <property type="entry name" value="Retrotran_gag_2"/>
    <property type="match status" value="1"/>
</dbReference>
<proteinExistence type="predicted"/>
<dbReference type="PANTHER" id="PTHR47481:SF22">
    <property type="entry name" value="RETROTRANSPOSON GAG DOMAIN-CONTAINING PROTEIN"/>
    <property type="match status" value="1"/>
</dbReference>
<sequence length="265" mass="28611">MASNSFLASVPKLKGRENYHEWAFAAENMLVLEGMLSCIKKERDATPLTGQAAATAAAEDAKAKAKLILTVDPSLYVHIREASSAQDLWQKLQAMFDDSGFARKISLLRNLISIRLDTCNSMTTYITQLIETAQKLSGTGFKVDDEWVGCLMLAGLPEKYFPMIMAIEHSGIAITSDVVKTKLIDLEGNESEAGSAFLSRGQHSRRFSHVGNSNGNIKKNDRSSHHGGGLSMSQTNCSAVKGVQRAAHSARALASDACAECGQTV</sequence>
<feature type="region of interest" description="Disordered" evidence="1">
    <location>
        <begin position="206"/>
        <end position="232"/>
    </location>
</feature>